<dbReference type="Pfam" id="PF02782">
    <property type="entry name" value="FGGY_C"/>
    <property type="match status" value="1"/>
</dbReference>
<dbReference type="GO" id="GO:0006641">
    <property type="term" value="P:triglyceride metabolic process"/>
    <property type="evidence" value="ECO:0007669"/>
    <property type="project" value="TreeGrafter"/>
</dbReference>
<reference evidence="12" key="1">
    <citation type="submission" date="2023-08" db="EMBL/GenBank/DDBJ databases">
        <title>Draft sequence of the Babesia gibsoni genome.</title>
        <authorList>
            <person name="Yamagishi J.Y."/>
            <person name="Xuan X.X."/>
        </authorList>
    </citation>
    <scope>NUCLEOTIDE SEQUENCE</scope>
    <source>
        <strain evidence="12">Azabu</strain>
    </source>
</reference>
<dbReference type="PIRSF" id="PIRSF000538">
    <property type="entry name" value="GlpK"/>
    <property type="match status" value="1"/>
</dbReference>
<proteinExistence type="inferred from homology"/>
<comment type="pathway">
    <text evidence="1">Polyol metabolism; glycerol degradation via glycerol kinase pathway; sn-glycerol 3-phosphate from glycerol: step 1/1.</text>
</comment>
<keyword evidence="5" id="KW-0547">Nucleotide-binding</keyword>
<keyword evidence="13" id="KW-1185">Reference proteome</keyword>
<dbReference type="InterPro" id="IPR043129">
    <property type="entry name" value="ATPase_NBD"/>
</dbReference>
<dbReference type="NCBIfam" id="NF000756">
    <property type="entry name" value="PRK00047.1"/>
    <property type="match status" value="1"/>
</dbReference>
<comment type="similarity">
    <text evidence="2">Belongs to the FGGY kinase family.</text>
</comment>
<name>A0AAD8LLU1_BABGI</name>
<feature type="domain" description="Carbohydrate kinase FGGY C-terminal" evidence="11">
    <location>
        <begin position="262"/>
        <end position="450"/>
    </location>
</feature>
<sequence length="499" mass="55229">MRVIVAIDQGTQSTRCVFFDENLNTVAASSRKHTQFYPQSGWCEHDPVEIMECVYDTMNEAFNELSSKNVNFEIVGLGITNQRETVIAWDAKTGKPLHNAIVWLDIRGEGEAQSLIDTYGSPSVFAEKTGLKINSYFSAVKLRWMSNNLPWFKNAVEGKTVRFGTIDCWIIYNLTGEYVTDVTNASRTLLMDISKERWSTQMLQVFELNTAVLPKILPNCADFGTINNTRVPNFNGIKITGCAGDQQAACLGQSITDPYATKCTLGTGGFVLINTGNTPIRSTGGLLCTPCYKLSETSETVYALEGSIAIVGAGVTWLQNMGIIKEPQEISDILRECPRSGGVVFVPAFSGLFAPRWRADARACIMGMTQHTDRKHVVRAFCESIGMQIAEIIQPLLGDTGRVKVPYICIDGGLSKNPEIMQLVSDIVGIPIEIPSLSEATCLGAAILAGLRVNLWTMEQVKEVTGKRKGRWNPNMDEEQRNEIVKYWNMGVDRALLWH</sequence>
<evidence type="ECO:0000313" key="13">
    <source>
        <dbReference type="Proteomes" id="UP001230268"/>
    </source>
</evidence>
<dbReference type="FunFam" id="3.30.420.40:FF:000086">
    <property type="entry name" value="Glycerol kinase"/>
    <property type="match status" value="1"/>
</dbReference>
<dbReference type="GO" id="GO:0005524">
    <property type="term" value="F:ATP binding"/>
    <property type="evidence" value="ECO:0007669"/>
    <property type="project" value="UniProtKB-KW"/>
</dbReference>
<dbReference type="InterPro" id="IPR018485">
    <property type="entry name" value="FGGY_C"/>
</dbReference>
<evidence type="ECO:0000256" key="2">
    <source>
        <dbReference type="ARBA" id="ARBA00009156"/>
    </source>
</evidence>
<comment type="caution">
    <text evidence="12">The sequence shown here is derived from an EMBL/GenBank/DDBJ whole genome shotgun (WGS) entry which is preliminary data.</text>
</comment>
<evidence type="ECO:0000256" key="9">
    <source>
        <dbReference type="ARBA" id="ARBA00043149"/>
    </source>
</evidence>
<dbReference type="SUPFAM" id="SSF53067">
    <property type="entry name" value="Actin-like ATPase domain"/>
    <property type="match status" value="2"/>
</dbReference>
<dbReference type="InterPro" id="IPR018483">
    <property type="entry name" value="Carb_kinase_FGGY_CS"/>
</dbReference>
<dbReference type="Pfam" id="PF00370">
    <property type="entry name" value="FGGY_N"/>
    <property type="match status" value="1"/>
</dbReference>
<dbReference type="GO" id="GO:0005739">
    <property type="term" value="C:mitochondrion"/>
    <property type="evidence" value="ECO:0007669"/>
    <property type="project" value="TreeGrafter"/>
</dbReference>
<evidence type="ECO:0000256" key="3">
    <source>
        <dbReference type="ARBA" id="ARBA00012099"/>
    </source>
</evidence>
<dbReference type="GO" id="GO:0006071">
    <property type="term" value="P:glycerol metabolic process"/>
    <property type="evidence" value="ECO:0007669"/>
    <property type="project" value="UniProtKB-KW"/>
</dbReference>
<dbReference type="Proteomes" id="UP001230268">
    <property type="component" value="Unassembled WGS sequence"/>
</dbReference>
<evidence type="ECO:0000256" key="6">
    <source>
        <dbReference type="ARBA" id="ARBA00022777"/>
    </source>
</evidence>
<dbReference type="InterPro" id="IPR018484">
    <property type="entry name" value="FGGY_N"/>
</dbReference>
<dbReference type="InterPro" id="IPR000577">
    <property type="entry name" value="Carb_kinase_FGGY"/>
</dbReference>
<dbReference type="PANTHER" id="PTHR10196:SF69">
    <property type="entry name" value="GLYCEROL KINASE"/>
    <property type="match status" value="1"/>
</dbReference>
<evidence type="ECO:0000256" key="8">
    <source>
        <dbReference type="ARBA" id="ARBA00022840"/>
    </source>
</evidence>
<protein>
    <recommendedName>
        <fullName evidence="3">glycerol kinase</fullName>
        <ecNumber evidence="3">2.7.1.30</ecNumber>
    </recommendedName>
    <alternativeName>
        <fullName evidence="9">ATP:glycerol 3-phosphotransferase</fullName>
    </alternativeName>
</protein>
<evidence type="ECO:0000256" key="5">
    <source>
        <dbReference type="ARBA" id="ARBA00022741"/>
    </source>
</evidence>
<dbReference type="PROSITE" id="PS00933">
    <property type="entry name" value="FGGY_KINASES_1"/>
    <property type="match status" value="1"/>
</dbReference>
<evidence type="ECO:0000256" key="7">
    <source>
        <dbReference type="ARBA" id="ARBA00022798"/>
    </source>
</evidence>
<keyword evidence="4" id="KW-0808">Transferase</keyword>
<evidence type="ECO:0000259" key="11">
    <source>
        <dbReference type="Pfam" id="PF02782"/>
    </source>
</evidence>
<dbReference type="EC" id="2.7.1.30" evidence="3"/>
<gene>
    <name evidence="12" type="ORF">BgAZ_501350</name>
</gene>
<evidence type="ECO:0000256" key="4">
    <source>
        <dbReference type="ARBA" id="ARBA00022679"/>
    </source>
</evidence>
<dbReference type="EMBL" id="JAVEPI010000005">
    <property type="protein sequence ID" value="KAK1441803.1"/>
    <property type="molecule type" value="Genomic_DNA"/>
</dbReference>
<organism evidence="12 13">
    <name type="scientific">Babesia gibsoni</name>
    <dbReference type="NCBI Taxonomy" id="33632"/>
    <lineage>
        <taxon>Eukaryota</taxon>
        <taxon>Sar</taxon>
        <taxon>Alveolata</taxon>
        <taxon>Apicomplexa</taxon>
        <taxon>Aconoidasida</taxon>
        <taxon>Piroplasmida</taxon>
        <taxon>Babesiidae</taxon>
        <taxon>Babesia</taxon>
    </lineage>
</organism>
<evidence type="ECO:0000259" key="10">
    <source>
        <dbReference type="Pfam" id="PF00370"/>
    </source>
</evidence>
<accession>A0AAD8LLU1</accession>
<dbReference type="GO" id="GO:0004370">
    <property type="term" value="F:glycerol kinase activity"/>
    <property type="evidence" value="ECO:0007669"/>
    <property type="project" value="UniProtKB-EC"/>
</dbReference>
<evidence type="ECO:0000313" key="12">
    <source>
        <dbReference type="EMBL" id="KAK1441803.1"/>
    </source>
</evidence>
<dbReference type="GO" id="GO:0046167">
    <property type="term" value="P:glycerol-3-phosphate biosynthetic process"/>
    <property type="evidence" value="ECO:0007669"/>
    <property type="project" value="TreeGrafter"/>
</dbReference>
<dbReference type="AlphaFoldDB" id="A0AAD8LLU1"/>
<keyword evidence="6 12" id="KW-0418">Kinase</keyword>
<feature type="domain" description="Carbohydrate kinase FGGY N-terminal" evidence="10">
    <location>
        <begin position="3"/>
        <end position="252"/>
    </location>
</feature>
<dbReference type="Gene3D" id="3.30.420.40">
    <property type="match status" value="2"/>
</dbReference>
<keyword evidence="8" id="KW-0067">ATP-binding</keyword>
<evidence type="ECO:0000256" key="1">
    <source>
        <dbReference type="ARBA" id="ARBA00005190"/>
    </source>
</evidence>
<keyword evidence="7" id="KW-0319">Glycerol metabolism</keyword>
<dbReference type="PANTHER" id="PTHR10196">
    <property type="entry name" value="SUGAR KINASE"/>
    <property type="match status" value="1"/>
</dbReference>